<comment type="similarity">
    <text evidence="3">Belongs to the cytochrome P450 family.</text>
</comment>
<comment type="pathway">
    <text evidence="2">Secondary metabolite biosynthesis.</text>
</comment>
<reference evidence="10" key="1">
    <citation type="journal article" date="2021" name="Genome Biol. Evol.">
        <title>The assembled and annotated genome of the fairy-ring fungus Marasmius oreades.</title>
        <authorList>
            <person name="Hiltunen M."/>
            <person name="Ament-Velasquez S.L."/>
            <person name="Johannesson H."/>
        </authorList>
    </citation>
    <scope>NUCLEOTIDE SEQUENCE</scope>
    <source>
        <strain evidence="10">03SP1</strain>
    </source>
</reference>
<evidence type="ECO:0008006" key="12">
    <source>
        <dbReference type="Google" id="ProtNLM"/>
    </source>
</evidence>
<dbReference type="OrthoDB" id="6692864at2759"/>
<dbReference type="InterPro" id="IPR002401">
    <property type="entry name" value="Cyt_P450_E_grp-I"/>
</dbReference>
<comment type="caution">
    <text evidence="10">The sequence shown here is derived from an EMBL/GenBank/DDBJ whole genome shotgun (WGS) entry which is preliminary data.</text>
</comment>
<dbReference type="EMBL" id="CM032185">
    <property type="protein sequence ID" value="KAG7091774.1"/>
    <property type="molecule type" value="Genomic_DNA"/>
</dbReference>
<dbReference type="PANTHER" id="PTHR24305:SF187">
    <property type="entry name" value="P450, PUTATIVE (EUROFUNG)-RELATED"/>
    <property type="match status" value="1"/>
</dbReference>
<keyword evidence="11" id="KW-1185">Reference proteome</keyword>
<dbReference type="PRINTS" id="PR00463">
    <property type="entry name" value="EP450I"/>
</dbReference>
<accession>A0A9P7UU10</accession>
<dbReference type="GO" id="GO:0016705">
    <property type="term" value="F:oxidoreductase activity, acting on paired donors, with incorporation or reduction of molecular oxygen"/>
    <property type="evidence" value="ECO:0007669"/>
    <property type="project" value="InterPro"/>
</dbReference>
<evidence type="ECO:0000256" key="7">
    <source>
        <dbReference type="ARBA" id="ARBA00023033"/>
    </source>
</evidence>
<keyword evidence="5" id="KW-0560">Oxidoreductase</keyword>
<name>A0A9P7UU10_9AGAR</name>
<dbReference type="SUPFAM" id="SSF48264">
    <property type="entry name" value="Cytochrome P450"/>
    <property type="match status" value="1"/>
</dbReference>
<protein>
    <recommendedName>
        <fullName evidence="12">Cytochrome P450</fullName>
    </recommendedName>
</protein>
<dbReference type="PANTHER" id="PTHR24305">
    <property type="entry name" value="CYTOCHROME P450"/>
    <property type="match status" value="1"/>
</dbReference>
<evidence type="ECO:0000256" key="3">
    <source>
        <dbReference type="ARBA" id="ARBA00010617"/>
    </source>
</evidence>
<feature type="transmembrane region" description="Helical" evidence="9">
    <location>
        <begin position="74"/>
        <end position="91"/>
    </location>
</feature>
<keyword evidence="4 8" id="KW-0479">Metal-binding</keyword>
<dbReference type="Gene3D" id="1.10.630.10">
    <property type="entry name" value="Cytochrome P450"/>
    <property type="match status" value="1"/>
</dbReference>
<evidence type="ECO:0000256" key="1">
    <source>
        <dbReference type="ARBA" id="ARBA00001971"/>
    </source>
</evidence>
<dbReference type="PRINTS" id="PR00385">
    <property type="entry name" value="P450"/>
</dbReference>
<dbReference type="GeneID" id="66077253"/>
<proteinExistence type="inferred from homology"/>
<dbReference type="GO" id="GO:0004497">
    <property type="term" value="F:monooxygenase activity"/>
    <property type="evidence" value="ECO:0007669"/>
    <property type="project" value="UniProtKB-KW"/>
</dbReference>
<evidence type="ECO:0000256" key="4">
    <source>
        <dbReference type="ARBA" id="ARBA00022723"/>
    </source>
</evidence>
<dbReference type="RefSeq" id="XP_043008244.1">
    <property type="nucleotide sequence ID" value="XM_043152961.1"/>
</dbReference>
<keyword evidence="6 8" id="KW-0408">Iron</keyword>
<evidence type="ECO:0000256" key="2">
    <source>
        <dbReference type="ARBA" id="ARBA00005179"/>
    </source>
</evidence>
<dbReference type="Pfam" id="PF00067">
    <property type="entry name" value="p450"/>
    <property type="match status" value="1"/>
</dbReference>
<keyword evidence="9" id="KW-1133">Transmembrane helix</keyword>
<keyword evidence="7" id="KW-0503">Monooxygenase</keyword>
<gene>
    <name evidence="10" type="ORF">E1B28_008177</name>
</gene>
<dbReference type="Proteomes" id="UP001049176">
    <property type="component" value="Chromosome 5"/>
</dbReference>
<dbReference type="GO" id="GO:0005506">
    <property type="term" value="F:iron ion binding"/>
    <property type="evidence" value="ECO:0007669"/>
    <property type="project" value="InterPro"/>
</dbReference>
<dbReference type="InterPro" id="IPR001128">
    <property type="entry name" value="Cyt_P450"/>
</dbReference>
<feature type="transmembrane region" description="Helical" evidence="9">
    <location>
        <begin position="33"/>
        <end position="53"/>
    </location>
</feature>
<dbReference type="KEGG" id="more:E1B28_008177"/>
<feature type="binding site" description="axial binding residue" evidence="8">
    <location>
        <position position="530"/>
    </location>
    <ligand>
        <name>heme</name>
        <dbReference type="ChEBI" id="CHEBI:30413"/>
    </ligand>
    <ligandPart>
        <name>Fe</name>
        <dbReference type="ChEBI" id="CHEBI:18248"/>
    </ligandPart>
</feature>
<dbReference type="GO" id="GO:0020037">
    <property type="term" value="F:heme binding"/>
    <property type="evidence" value="ECO:0007669"/>
    <property type="project" value="InterPro"/>
</dbReference>
<evidence type="ECO:0000256" key="5">
    <source>
        <dbReference type="ARBA" id="ARBA00023002"/>
    </source>
</evidence>
<dbReference type="InterPro" id="IPR036396">
    <property type="entry name" value="Cyt_P450_sf"/>
</dbReference>
<sequence>MSSFSSNEVTAVLLLGVANHVLFHRYEPSRSNLGFAILVLAVQPLLLFLYLLFHSSQTIPFESHTNTLLPLLRIYTSFYLTLATSIALYRLSPFHPLAKVPGPTLAKVSKLWGLWACSTGRQHMINKQLHDKYGSTVRTGPNEISTIDLSAISAVLGASGLPKGQWYSVRQDLRAPKSLLSLSGDEHASRRKLWNRGLSWEALREHERDLWKRVEELSDAIAFWEEGQGQGQGQSGKGIVDIGRWFEYFTFDFMGEMAFGHGSQMVKEGGDKAGLLKELKKFSWIRAFLSHVPWTFQLAHKLPFTSHQLLSVRDYGMVCAQRRVQEGATKKDLWYYLNDEASLEKTEPPLSNVLADGMVAVLAGSDTAAGVMTIVLWCLLAHPEWYTRVESEIDMAIGENLEEGFEYSELAKKLPCLQACITESLRLFPAVPTNGPRQVPVGSGGRVISGFFLPECTQVYVPPYAIHRSPTYFSPAPEDFVPERWMTSTSTIPPPSVPLSERSSEEHTYTYTYTTNQNAFLAFSFGPANCVGKNLAKMQITLVLALLMKRFRFKFAPSFDWETWPGRLQDFFVVHRDPLYVEMVAR</sequence>
<evidence type="ECO:0000256" key="8">
    <source>
        <dbReference type="PIRSR" id="PIRSR602401-1"/>
    </source>
</evidence>
<evidence type="ECO:0000313" key="10">
    <source>
        <dbReference type="EMBL" id="KAG7091774.1"/>
    </source>
</evidence>
<dbReference type="AlphaFoldDB" id="A0A9P7UU10"/>
<comment type="cofactor">
    <cofactor evidence="1 8">
        <name>heme</name>
        <dbReference type="ChEBI" id="CHEBI:30413"/>
    </cofactor>
</comment>
<evidence type="ECO:0000256" key="9">
    <source>
        <dbReference type="SAM" id="Phobius"/>
    </source>
</evidence>
<keyword evidence="9" id="KW-0472">Membrane</keyword>
<keyword evidence="9" id="KW-0812">Transmembrane</keyword>
<evidence type="ECO:0000256" key="6">
    <source>
        <dbReference type="ARBA" id="ARBA00023004"/>
    </source>
</evidence>
<dbReference type="InterPro" id="IPR050121">
    <property type="entry name" value="Cytochrome_P450_monoxygenase"/>
</dbReference>
<organism evidence="10 11">
    <name type="scientific">Marasmius oreades</name>
    <name type="common">fairy-ring Marasmius</name>
    <dbReference type="NCBI Taxonomy" id="181124"/>
    <lineage>
        <taxon>Eukaryota</taxon>
        <taxon>Fungi</taxon>
        <taxon>Dikarya</taxon>
        <taxon>Basidiomycota</taxon>
        <taxon>Agaricomycotina</taxon>
        <taxon>Agaricomycetes</taxon>
        <taxon>Agaricomycetidae</taxon>
        <taxon>Agaricales</taxon>
        <taxon>Marasmiineae</taxon>
        <taxon>Marasmiaceae</taxon>
        <taxon>Marasmius</taxon>
    </lineage>
</organism>
<keyword evidence="8" id="KW-0349">Heme</keyword>
<evidence type="ECO:0000313" key="11">
    <source>
        <dbReference type="Proteomes" id="UP001049176"/>
    </source>
</evidence>